<dbReference type="InterPro" id="IPR011060">
    <property type="entry name" value="RibuloseP-bd_barrel"/>
</dbReference>
<evidence type="ECO:0000313" key="5">
    <source>
        <dbReference type="EMBL" id="SJZ34418.1"/>
    </source>
</evidence>
<sequence length="401" mass="44740">MNKKIELLAPAGDLERAKVAIRFGANAVYLGGKRFSLRSRASNFEISDIKEACDYAREYGAHIHVTINIIPHDEDFDGLEGYLKELENAGVTAVIVASPTIIQTVKKVAPKLEVHLSTQMSTTNLKAIEYYQRLGVDRIVYARECNLEEVCMISKNSPVPTEAFIHGGMCVNYSGRCTLSNAMTLRDANRGGCAQSCRWKYHLIQGEKEISKEDCLFSMSSKDLMAVDVLYDLMDANVASLKIEGRMKSAYYIASVVHTYRKAIDEIAQTEKPLDAERLEYYANELSKAENRPTSIGFYRGLPTAKAHLYGINGAGVTHDFVGVVMAYDQDSQIAKVQVRNVFGCGYELEVFGPHIDNEAFVVDSIINSDKENIEVANQPMTIVEVKIPFIVEPQDLIRRK</sequence>
<evidence type="ECO:0000259" key="4">
    <source>
        <dbReference type="Pfam" id="PF16325"/>
    </source>
</evidence>
<evidence type="ECO:0000256" key="1">
    <source>
        <dbReference type="ARBA" id="ARBA00022670"/>
    </source>
</evidence>
<evidence type="ECO:0000256" key="2">
    <source>
        <dbReference type="ARBA" id="ARBA00022801"/>
    </source>
</evidence>
<dbReference type="SUPFAM" id="SSF51366">
    <property type="entry name" value="Ribulose-phoshate binding barrel"/>
    <property type="match status" value="1"/>
</dbReference>
<protein>
    <submittedName>
        <fullName evidence="5">Putative protease</fullName>
    </submittedName>
</protein>
<accession>A0A1T4JW87</accession>
<dbReference type="Pfam" id="PF01136">
    <property type="entry name" value="Peptidase_U32"/>
    <property type="match status" value="1"/>
</dbReference>
<evidence type="ECO:0000256" key="3">
    <source>
        <dbReference type="ARBA" id="ARBA00038374"/>
    </source>
</evidence>
<dbReference type="RefSeq" id="WP_078710598.1">
    <property type="nucleotide sequence ID" value="NZ_FUWY01000001.1"/>
</dbReference>
<dbReference type="InterPro" id="IPR032525">
    <property type="entry name" value="Peptidase_U32_C"/>
</dbReference>
<dbReference type="PANTHER" id="PTHR30217:SF6">
    <property type="entry name" value="TRNA HYDROXYLATION PROTEIN P"/>
    <property type="match status" value="1"/>
</dbReference>
<dbReference type="EMBL" id="FUWY01000001">
    <property type="protein sequence ID" value="SJZ34418.1"/>
    <property type="molecule type" value="Genomic_DNA"/>
</dbReference>
<dbReference type="InterPro" id="IPR051454">
    <property type="entry name" value="RNA/ubiquinone_mod_enzymes"/>
</dbReference>
<feature type="domain" description="Peptidase family U32 C-terminal" evidence="4">
    <location>
        <begin position="318"/>
        <end position="399"/>
    </location>
</feature>
<dbReference type="AlphaFoldDB" id="A0A1T4JW87"/>
<dbReference type="OrthoDB" id="9807498at2"/>
<keyword evidence="1 5" id="KW-0645">Protease</keyword>
<dbReference type="Pfam" id="PF16325">
    <property type="entry name" value="Peptidase_U32_C"/>
    <property type="match status" value="1"/>
</dbReference>
<dbReference type="GO" id="GO:0008233">
    <property type="term" value="F:peptidase activity"/>
    <property type="evidence" value="ECO:0007669"/>
    <property type="project" value="UniProtKB-KW"/>
</dbReference>
<evidence type="ECO:0000313" key="6">
    <source>
        <dbReference type="Proteomes" id="UP000243297"/>
    </source>
</evidence>
<reference evidence="6" key="1">
    <citation type="submission" date="2017-02" db="EMBL/GenBank/DDBJ databases">
        <authorList>
            <person name="Varghese N."/>
            <person name="Submissions S."/>
        </authorList>
    </citation>
    <scope>NUCLEOTIDE SEQUENCE [LARGE SCALE GENOMIC DNA]</scope>
    <source>
        <strain evidence="6">ATCC 25662</strain>
    </source>
</reference>
<comment type="similarity">
    <text evidence="3">Belongs to the peptidase U32 family.</text>
</comment>
<dbReference type="Gene3D" id="2.40.30.10">
    <property type="entry name" value="Translation factors"/>
    <property type="match status" value="1"/>
</dbReference>
<keyword evidence="2" id="KW-0378">Hydrolase</keyword>
<name>A0A1T4JW87_9FIRM</name>
<proteinExistence type="inferred from homology"/>
<keyword evidence="6" id="KW-1185">Reference proteome</keyword>
<gene>
    <name evidence="5" type="ORF">SAMN02745191_0132</name>
</gene>
<dbReference type="GO" id="GO:0006508">
    <property type="term" value="P:proteolysis"/>
    <property type="evidence" value="ECO:0007669"/>
    <property type="project" value="UniProtKB-KW"/>
</dbReference>
<dbReference type="Proteomes" id="UP000243297">
    <property type="component" value="Unassembled WGS sequence"/>
</dbReference>
<dbReference type="STRING" id="118967.SAMN02745191_0132"/>
<organism evidence="5 6">
    <name type="scientific">Anaerorhabdus furcosa</name>
    <dbReference type="NCBI Taxonomy" id="118967"/>
    <lineage>
        <taxon>Bacteria</taxon>
        <taxon>Bacillati</taxon>
        <taxon>Bacillota</taxon>
        <taxon>Erysipelotrichia</taxon>
        <taxon>Erysipelotrichales</taxon>
        <taxon>Erysipelotrichaceae</taxon>
        <taxon>Anaerorhabdus</taxon>
    </lineage>
</organism>
<dbReference type="InterPro" id="IPR001539">
    <property type="entry name" value="Peptidase_U32"/>
</dbReference>
<dbReference type="PANTHER" id="PTHR30217">
    <property type="entry name" value="PEPTIDASE U32 FAMILY"/>
    <property type="match status" value="1"/>
</dbReference>